<gene>
    <name evidence="2" type="ORF">ET471_06410</name>
</gene>
<reference evidence="2 3" key="1">
    <citation type="submission" date="2019-01" db="EMBL/GenBank/DDBJ databases">
        <title>Genome sequencing of strain FW10M-9.</title>
        <authorList>
            <person name="Heo J."/>
            <person name="Kim S.-J."/>
            <person name="Kim J.-S."/>
            <person name="Hong S.-B."/>
            <person name="Kwon S.-W."/>
        </authorList>
    </citation>
    <scope>NUCLEOTIDE SEQUENCE [LARGE SCALE GENOMIC DNA]</scope>
    <source>
        <strain evidence="2 3">FW10M-9</strain>
    </source>
</reference>
<dbReference type="AlphaFoldDB" id="A0A4P6FGJ3"/>
<dbReference type="OrthoDB" id="4936366at2"/>
<protein>
    <submittedName>
        <fullName evidence="2">Uncharacterized protein</fullName>
    </submittedName>
</protein>
<keyword evidence="3" id="KW-1185">Reference proteome</keyword>
<evidence type="ECO:0000313" key="3">
    <source>
        <dbReference type="Proteomes" id="UP000292118"/>
    </source>
</evidence>
<organism evidence="2 3">
    <name type="scientific">Xylanimonas protaetiae</name>
    <dbReference type="NCBI Taxonomy" id="2509457"/>
    <lineage>
        <taxon>Bacteria</taxon>
        <taxon>Bacillati</taxon>
        <taxon>Actinomycetota</taxon>
        <taxon>Actinomycetes</taxon>
        <taxon>Micrococcales</taxon>
        <taxon>Promicromonosporaceae</taxon>
        <taxon>Xylanimonas</taxon>
    </lineage>
</organism>
<evidence type="ECO:0000256" key="1">
    <source>
        <dbReference type="SAM" id="MobiDB-lite"/>
    </source>
</evidence>
<dbReference type="EMBL" id="CP035493">
    <property type="protein sequence ID" value="QAY69718.1"/>
    <property type="molecule type" value="Genomic_DNA"/>
</dbReference>
<feature type="region of interest" description="Disordered" evidence="1">
    <location>
        <begin position="1"/>
        <end position="22"/>
    </location>
</feature>
<evidence type="ECO:0000313" key="2">
    <source>
        <dbReference type="EMBL" id="QAY69718.1"/>
    </source>
</evidence>
<accession>A0A4P6FGJ3</accession>
<dbReference type="KEGG" id="xya:ET471_06410"/>
<proteinExistence type="predicted"/>
<sequence>MVARGGEQNVNRTPAGAPGDADLRERWRAASLADVWLRPGDWYHPAVDALVEAVEAGRGPEAAAHRLGAARGSAGVGMGEALDDVTCLYRALGRPVDVEAVRALAVGWAEGHEAVPAHAVVRDPGTGLATAEYLGERLRETYGQAEREGSTASETSCLVVLDVALDDLDAWRRMARAATVGRTLDQVFGTGHPMAVLSDGIYAVLCPRSQGTPQLAQTLRRVVEKNAEILGLAGAMRRPTRVWVEHLPAAHADAVELLGQLGR</sequence>
<dbReference type="Proteomes" id="UP000292118">
    <property type="component" value="Chromosome"/>
</dbReference>
<name>A0A4P6FGJ3_9MICO</name>